<feature type="transmembrane region" description="Helical" evidence="2">
    <location>
        <begin position="584"/>
        <end position="606"/>
    </location>
</feature>
<protein>
    <recommendedName>
        <fullName evidence="3">TORTIFOLIA1/SINE1-2 N-terminal domain-containing protein</fullName>
    </recommendedName>
</protein>
<dbReference type="PANTHER" id="PTHR31355">
    <property type="entry name" value="MICROTUBULE-ASSOCIATED PROTEIN TORTIFOLIA1"/>
    <property type="match status" value="1"/>
</dbReference>
<sequence length="620" mass="68310">MGRSLSPILRRELANLDKDADSRRSAMRALKSYVKDLDSKAIPLFLAQVSQTKETGLSGECTISLYEVLARVHGIKIVPQIDSIMATIVKTLGSSAGSFPLQQACSKVVPAIARYGIDPTTPEDQKRHIIHSLCSPLSDSLLGSRESLTSGAALCLKALVDSDNWRFASGEMVNKVCQIVAGALEEKPTQTNAHMGLVMALAKRNSSVVEPYARLLIQAGLQILNAGVAEGNSQKRLSAIQMVNFLMKWLDPRSIYSELQLVIDEMEKCQSDQMAYVRGAAFEALQTARRIFADKGSKFEKSPGSVTGSNFTRRDHSRSCLSSTPGDQSPASVSLESQTLDSFVEYEGWVESPTSTRQASQMFDCDRRSVNRKLWSFENGGVDVSLKDGLFSQIARESTISNTLSEHSGENEFGKNDGDHEEFAGFLQKIPRNGISKSTTTTPLRSRTSINVDNIIFKTPRKLVHSLQDTNNMNCDCSEKQGRRLRSLSLSDFEWSPVSRCDQNYALNDVDVDSYLRANGSVLYADGEKLLEGNPESVSSTDDIPAANNVGEKKMSDKLKVIQDHNKTRAQNFGIKNPHHIHKVALKLVFCSLFALVAVFTLLVGMSDHDEFDIHYPVPT</sequence>
<dbReference type="InterPro" id="IPR057600">
    <property type="entry name" value="TORTIFOLIA1/SINE1-2_N"/>
</dbReference>
<feature type="compositionally biased region" description="Polar residues" evidence="1">
    <location>
        <begin position="319"/>
        <end position="334"/>
    </location>
</feature>
<evidence type="ECO:0000256" key="2">
    <source>
        <dbReference type="SAM" id="Phobius"/>
    </source>
</evidence>
<dbReference type="Proteomes" id="UP000030645">
    <property type="component" value="Unassembled WGS sequence"/>
</dbReference>
<dbReference type="OrthoDB" id="611190at2759"/>
<dbReference type="Pfam" id="PF24714">
    <property type="entry name" value="TOR1L1_N"/>
    <property type="match status" value="1"/>
</dbReference>
<dbReference type="InterPro" id="IPR016024">
    <property type="entry name" value="ARM-type_fold"/>
</dbReference>
<dbReference type="SUPFAM" id="SSF48371">
    <property type="entry name" value="ARM repeat"/>
    <property type="match status" value="1"/>
</dbReference>
<keyword evidence="2" id="KW-0812">Transmembrane</keyword>
<dbReference type="PANTHER" id="PTHR31355:SF4">
    <property type="entry name" value="TOG DOMAIN-CONTAINING PROTEIN"/>
    <property type="match status" value="1"/>
</dbReference>
<name>W9RPX7_9ROSA</name>
<accession>W9RPX7</accession>
<evidence type="ECO:0000259" key="3">
    <source>
        <dbReference type="Pfam" id="PF24714"/>
    </source>
</evidence>
<dbReference type="GO" id="GO:0008017">
    <property type="term" value="F:microtubule binding"/>
    <property type="evidence" value="ECO:0007669"/>
    <property type="project" value="InterPro"/>
</dbReference>
<dbReference type="eggNOG" id="ENOG502QQPA">
    <property type="taxonomic scope" value="Eukaryota"/>
</dbReference>
<proteinExistence type="predicted"/>
<keyword evidence="5" id="KW-1185">Reference proteome</keyword>
<dbReference type="EMBL" id="KE345361">
    <property type="protein sequence ID" value="EXC02651.1"/>
    <property type="molecule type" value="Genomic_DNA"/>
</dbReference>
<evidence type="ECO:0000313" key="5">
    <source>
        <dbReference type="Proteomes" id="UP000030645"/>
    </source>
</evidence>
<dbReference type="InterPro" id="IPR011989">
    <property type="entry name" value="ARM-like"/>
</dbReference>
<evidence type="ECO:0000256" key="1">
    <source>
        <dbReference type="SAM" id="MobiDB-lite"/>
    </source>
</evidence>
<dbReference type="STRING" id="981085.W9RPX7"/>
<dbReference type="AlphaFoldDB" id="W9RPX7"/>
<dbReference type="FunFam" id="1.25.10.10:FF:000275">
    <property type="entry name" value="protein SINE1 isoform X1"/>
    <property type="match status" value="1"/>
</dbReference>
<feature type="region of interest" description="Disordered" evidence="1">
    <location>
        <begin position="299"/>
        <end position="334"/>
    </location>
</feature>
<gene>
    <name evidence="4" type="ORF">L484_002317</name>
</gene>
<reference evidence="5" key="1">
    <citation type="submission" date="2013-01" db="EMBL/GenBank/DDBJ databases">
        <title>Draft Genome Sequence of a Mulberry Tree, Morus notabilis C.K. Schneid.</title>
        <authorList>
            <person name="He N."/>
            <person name="Zhao S."/>
        </authorList>
    </citation>
    <scope>NUCLEOTIDE SEQUENCE</scope>
</reference>
<dbReference type="InterPro" id="IPR033337">
    <property type="entry name" value="TORTIFOLIA1/SINE1-2"/>
</dbReference>
<dbReference type="GO" id="GO:0005874">
    <property type="term" value="C:microtubule"/>
    <property type="evidence" value="ECO:0007669"/>
    <property type="project" value="InterPro"/>
</dbReference>
<evidence type="ECO:0000313" key="4">
    <source>
        <dbReference type="EMBL" id="EXC02651.1"/>
    </source>
</evidence>
<keyword evidence="2" id="KW-0472">Membrane</keyword>
<dbReference type="Gene3D" id="1.25.10.10">
    <property type="entry name" value="Leucine-rich Repeat Variant"/>
    <property type="match status" value="1"/>
</dbReference>
<feature type="domain" description="TORTIFOLIA1/SINE1-2 N-terminal" evidence="3">
    <location>
        <begin position="18"/>
        <end position="287"/>
    </location>
</feature>
<keyword evidence="2" id="KW-1133">Transmembrane helix</keyword>
<dbReference type="KEGG" id="mnt:21385893"/>
<organism evidence="4 5">
    <name type="scientific">Morus notabilis</name>
    <dbReference type="NCBI Taxonomy" id="981085"/>
    <lineage>
        <taxon>Eukaryota</taxon>
        <taxon>Viridiplantae</taxon>
        <taxon>Streptophyta</taxon>
        <taxon>Embryophyta</taxon>
        <taxon>Tracheophyta</taxon>
        <taxon>Spermatophyta</taxon>
        <taxon>Magnoliopsida</taxon>
        <taxon>eudicotyledons</taxon>
        <taxon>Gunneridae</taxon>
        <taxon>Pentapetalae</taxon>
        <taxon>rosids</taxon>
        <taxon>fabids</taxon>
        <taxon>Rosales</taxon>
        <taxon>Moraceae</taxon>
        <taxon>Moreae</taxon>
        <taxon>Morus</taxon>
    </lineage>
</organism>